<evidence type="ECO:0000256" key="1">
    <source>
        <dbReference type="SAM" id="MobiDB-lite"/>
    </source>
</evidence>
<proteinExistence type="predicted"/>
<comment type="caution">
    <text evidence="3">The sequence shown here is derived from an EMBL/GenBank/DDBJ whole genome shotgun (WGS) entry which is preliminary data.</text>
</comment>
<evidence type="ECO:0000313" key="4">
    <source>
        <dbReference type="Proteomes" id="UP001149400"/>
    </source>
</evidence>
<evidence type="ECO:0000259" key="2">
    <source>
        <dbReference type="Pfam" id="PF13614"/>
    </source>
</evidence>
<feature type="region of interest" description="Disordered" evidence="1">
    <location>
        <begin position="257"/>
        <end position="277"/>
    </location>
</feature>
<dbReference type="EMBL" id="JAJUBC010000007">
    <property type="protein sequence ID" value="MDD1793119.1"/>
    <property type="molecule type" value="Genomic_DNA"/>
</dbReference>
<dbReference type="Gene3D" id="3.40.50.300">
    <property type="entry name" value="P-loop containing nucleotide triphosphate hydrolases"/>
    <property type="match status" value="1"/>
</dbReference>
<keyword evidence="4" id="KW-1185">Reference proteome</keyword>
<name>A0ABT5QYQ1_9GAMM</name>
<dbReference type="Pfam" id="PF13614">
    <property type="entry name" value="AAA_31"/>
    <property type="match status" value="1"/>
</dbReference>
<protein>
    <submittedName>
        <fullName evidence="3">ParA family protein</fullName>
    </submittedName>
</protein>
<feature type="domain" description="AAA" evidence="2">
    <location>
        <begin position="5"/>
        <end position="182"/>
    </location>
</feature>
<gene>
    <name evidence="3" type="ORF">LRP50_08255</name>
</gene>
<dbReference type="InterPro" id="IPR027417">
    <property type="entry name" value="P-loop_NTPase"/>
</dbReference>
<reference evidence="3" key="1">
    <citation type="submission" date="2021-12" db="EMBL/GenBank/DDBJ databases">
        <title>Enterovibrio ZSDZ35 sp. nov. and Enterovibrio ZSDZ42 sp. nov., isolated from coastal seawater in Qingdao.</title>
        <authorList>
            <person name="Zhang P."/>
        </authorList>
    </citation>
    <scope>NUCLEOTIDE SEQUENCE</scope>
    <source>
        <strain evidence="3">ZSDZ42</strain>
    </source>
</reference>
<dbReference type="InterPro" id="IPR025669">
    <property type="entry name" value="AAA_dom"/>
</dbReference>
<dbReference type="SUPFAM" id="SSF52540">
    <property type="entry name" value="P-loop containing nucleoside triphosphate hydrolases"/>
    <property type="match status" value="1"/>
</dbReference>
<dbReference type="Proteomes" id="UP001149400">
    <property type="component" value="Unassembled WGS sequence"/>
</dbReference>
<dbReference type="PANTHER" id="PTHR13696">
    <property type="entry name" value="P-LOOP CONTAINING NUCLEOSIDE TRIPHOSPHATE HYDROLASE"/>
    <property type="match status" value="1"/>
</dbReference>
<dbReference type="PANTHER" id="PTHR13696:SF52">
    <property type="entry name" value="PARA FAMILY PROTEIN CT_582"/>
    <property type="match status" value="1"/>
</dbReference>
<accession>A0ABT5QYQ1</accession>
<dbReference type="RefSeq" id="WP_274163984.1">
    <property type="nucleotide sequence ID" value="NZ_JAJUBC010000007.1"/>
</dbReference>
<organism evidence="3 4">
    <name type="scientific">Enterovibrio gelatinilyticus</name>
    <dbReference type="NCBI Taxonomy" id="2899819"/>
    <lineage>
        <taxon>Bacteria</taxon>
        <taxon>Pseudomonadati</taxon>
        <taxon>Pseudomonadota</taxon>
        <taxon>Gammaproteobacteria</taxon>
        <taxon>Vibrionales</taxon>
        <taxon>Vibrionaceae</taxon>
        <taxon>Enterovibrio</taxon>
    </lineage>
</organism>
<dbReference type="CDD" id="cd02042">
    <property type="entry name" value="ParAB_family"/>
    <property type="match status" value="1"/>
</dbReference>
<dbReference type="InterPro" id="IPR050678">
    <property type="entry name" value="DNA_Partitioning_ATPase"/>
</dbReference>
<evidence type="ECO:0000313" key="3">
    <source>
        <dbReference type="EMBL" id="MDD1793119.1"/>
    </source>
</evidence>
<sequence length="277" mass="31036">MRRIIFNQKGGVGKSSISVNLAALSAASGKKTLLIDLDIQGNSSHYLGIDINAKNDKTVADLFDQTVSWFSVSTPIKQFPQPTAYENLDIIPSSPRLAALEPELERRYKIYKLREALDELESEYERIYIDTPPNLNFYSKAGLIAAHNLLIPFDCDTFSHQALLTLMDNLAELRDDHNRNLALEGVVVNMFNAQAKFPAQIIERVRELGLPLLEPFIPQSVKMKESHYHQKPLVHFAPQHKLAQHFAELYARLESAEQQVPSPGMSANNEGAKAAQS</sequence>